<dbReference type="EMBL" id="CP003969">
    <property type="protein sequence ID" value="AGP40585.1"/>
    <property type="molecule type" value="Genomic_DNA"/>
</dbReference>
<protein>
    <submittedName>
        <fullName evidence="1">Uncharacterized protein</fullName>
    </submittedName>
</protein>
<evidence type="ECO:0000313" key="2">
    <source>
        <dbReference type="Proteomes" id="UP000014803"/>
    </source>
</evidence>
<evidence type="ECO:0000313" key="1">
    <source>
        <dbReference type="EMBL" id="AGP40585.1"/>
    </source>
</evidence>
<dbReference type="HOGENOM" id="CLU_2976911_0_0_7"/>
<dbReference type="AlphaFoldDB" id="S4Y8L5"/>
<accession>S4Y8L5</accession>
<sequence length="58" mass="5849">MSWAVSCTGAAAVFEAAVFEAAGFEAAVMTLAGPRAAMFAGRASWLRSASPGRPVSTV</sequence>
<name>S4Y8L5_SORCE</name>
<organism evidence="1 2">
    <name type="scientific">Sorangium cellulosum So0157-2</name>
    <dbReference type="NCBI Taxonomy" id="1254432"/>
    <lineage>
        <taxon>Bacteria</taxon>
        <taxon>Pseudomonadati</taxon>
        <taxon>Myxococcota</taxon>
        <taxon>Polyangia</taxon>
        <taxon>Polyangiales</taxon>
        <taxon>Polyangiaceae</taxon>
        <taxon>Sorangium</taxon>
    </lineage>
</organism>
<gene>
    <name evidence="1" type="ORF">SCE1572_42455</name>
</gene>
<dbReference type="KEGG" id="scu:SCE1572_42455"/>
<proteinExistence type="predicted"/>
<dbReference type="Proteomes" id="UP000014803">
    <property type="component" value="Chromosome"/>
</dbReference>
<dbReference type="PATRIC" id="fig|1254432.3.peg.9595"/>
<reference evidence="1 2" key="1">
    <citation type="journal article" date="2013" name="Sci. Rep.">
        <title>Extraordinary expansion of a Sorangium cellulosum genome from an alkaline milieu.</title>
        <authorList>
            <person name="Han K."/>
            <person name="Li Z.F."/>
            <person name="Peng R."/>
            <person name="Zhu L.P."/>
            <person name="Zhou T."/>
            <person name="Wang L.G."/>
            <person name="Li S.G."/>
            <person name="Zhang X.B."/>
            <person name="Hu W."/>
            <person name="Wu Z.H."/>
            <person name="Qin N."/>
            <person name="Li Y.Z."/>
        </authorList>
    </citation>
    <scope>NUCLEOTIDE SEQUENCE [LARGE SCALE GENOMIC DNA]</scope>
    <source>
        <strain evidence="1 2">So0157-2</strain>
    </source>
</reference>